<keyword evidence="10" id="KW-0443">Lipid metabolism</keyword>
<feature type="transmembrane region" description="Helical" evidence="16">
    <location>
        <begin position="20"/>
        <end position="40"/>
    </location>
</feature>
<feature type="transmembrane region" description="Helical" evidence="16">
    <location>
        <begin position="143"/>
        <end position="165"/>
    </location>
</feature>
<keyword evidence="11 16" id="KW-0472">Membrane</keyword>
<evidence type="ECO:0000256" key="16">
    <source>
        <dbReference type="SAM" id="Phobius"/>
    </source>
</evidence>
<organism evidence="17 18">
    <name type="scientific">Alloyangia pacifica</name>
    <dbReference type="NCBI Taxonomy" id="311180"/>
    <lineage>
        <taxon>Bacteria</taxon>
        <taxon>Pseudomonadati</taxon>
        <taxon>Pseudomonadota</taxon>
        <taxon>Alphaproteobacteria</taxon>
        <taxon>Rhodobacterales</taxon>
        <taxon>Roseobacteraceae</taxon>
        <taxon>Alloyangia</taxon>
    </lineage>
</organism>
<evidence type="ECO:0000313" key="17">
    <source>
        <dbReference type="EMBL" id="SFS92289.1"/>
    </source>
</evidence>
<dbReference type="STRING" id="311180.SAMN04488050_106345"/>
<keyword evidence="13" id="KW-1208">Phospholipid metabolism</keyword>
<evidence type="ECO:0000256" key="1">
    <source>
        <dbReference type="ARBA" id="ARBA00000287"/>
    </source>
</evidence>
<keyword evidence="12" id="KW-0594">Phospholipid biosynthesis</keyword>
<dbReference type="GO" id="GO:0016020">
    <property type="term" value="C:membrane"/>
    <property type="evidence" value="ECO:0007669"/>
    <property type="project" value="InterPro"/>
</dbReference>
<evidence type="ECO:0000256" key="6">
    <source>
        <dbReference type="ARBA" id="ARBA00022516"/>
    </source>
</evidence>
<dbReference type="EC" id="2.7.8.8" evidence="4"/>
<evidence type="ECO:0000256" key="10">
    <source>
        <dbReference type="ARBA" id="ARBA00023098"/>
    </source>
</evidence>
<dbReference type="InterPro" id="IPR043130">
    <property type="entry name" value="CDP-OH_PTrfase_TM_dom"/>
</dbReference>
<evidence type="ECO:0000256" key="14">
    <source>
        <dbReference type="ARBA" id="ARBA00032361"/>
    </source>
</evidence>
<dbReference type="InterPro" id="IPR048254">
    <property type="entry name" value="CDP_ALCOHOL_P_TRANSF_CS"/>
</dbReference>
<dbReference type="NCBIfam" id="TIGR00473">
    <property type="entry name" value="pssA"/>
    <property type="match status" value="1"/>
</dbReference>
<comment type="subcellular location">
    <subcellularLocation>
        <location evidence="2">Endomembrane system</location>
        <topology evidence="2">Multi-pass membrane protein</topology>
    </subcellularLocation>
</comment>
<evidence type="ECO:0000256" key="4">
    <source>
        <dbReference type="ARBA" id="ARBA00013174"/>
    </source>
</evidence>
<protein>
    <recommendedName>
        <fullName evidence="5">CDP-diacylglycerol--serine O-phosphatidyltransferase</fullName>
        <ecNumber evidence="4">2.7.8.8</ecNumber>
    </recommendedName>
    <alternativeName>
        <fullName evidence="14">Phosphatidylserine synthase</fullName>
    </alternativeName>
</protein>
<proteinExistence type="inferred from homology"/>
<evidence type="ECO:0000256" key="15">
    <source>
        <dbReference type="RuleBase" id="RU003750"/>
    </source>
</evidence>
<dbReference type="PROSITE" id="PS00379">
    <property type="entry name" value="CDP_ALCOHOL_P_TRANSF"/>
    <property type="match status" value="1"/>
</dbReference>
<keyword evidence="6" id="KW-0444">Lipid biosynthesis</keyword>
<dbReference type="EMBL" id="FOZW01000006">
    <property type="protein sequence ID" value="SFS92289.1"/>
    <property type="molecule type" value="Genomic_DNA"/>
</dbReference>
<dbReference type="Gene3D" id="1.20.120.1760">
    <property type="match status" value="1"/>
</dbReference>
<evidence type="ECO:0000256" key="9">
    <source>
        <dbReference type="ARBA" id="ARBA00022989"/>
    </source>
</evidence>
<feature type="transmembrane region" description="Helical" evidence="16">
    <location>
        <begin position="110"/>
        <end position="131"/>
    </location>
</feature>
<feature type="transmembrane region" description="Helical" evidence="16">
    <location>
        <begin position="171"/>
        <end position="190"/>
    </location>
</feature>
<gene>
    <name evidence="17" type="ORF">SAMN04488050_106345</name>
</gene>
<sequence length="256" mass="27607">MSDEQPIEDPKPRATDKVTLIQLLPNVLTVVAICAGLTAIRFGLQGSYELAVQLILLAAVLDGLDGRLARALKSESGMGAELDSLADFLNFGVAPGLLLYNWALEDSRNFGWIAVLVFAVCAVVRLARFNVMRKSEDKDHDNAYFTGVPSPAGALLAMLPMYLSFGLGAGPLFPDLVLAAWLVLAGLAMISRIPTWSFKTTRISRQNVKYVLVGVAFLGAAVLTYAWITLALFCAAYLVAVVVMLPKKRMRGSASK</sequence>
<keyword evidence="7 15" id="KW-0808">Transferase</keyword>
<evidence type="ECO:0000256" key="2">
    <source>
        <dbReference type="ARBA" id="ARBA00004127"/>
    </source>
</evidence>
<evidence type="ECO:0000256" key="13">
    <source>
        <dbReference type="ARBA" id="ARBA00023264"/>
    </source>
</evidence>
<dbReference type="RefSeq" id="WP_092424832.1">
    <property type="nucleotide sequence ID" value="NZ_FNCL01000006.1"/>
</dbReference>
<dbReference type="GO" id="GO:0008654">
    <property type="term" value="P:phospholipid biosynthetic process"/>
    <property type="evidence" value="ECO:0007669"/>
    <property type="project" value="UniProtKB-KW"/>
</dbReference>
<dbReference type="PANTHER" id="PTHR14269:SF61">
    <property type="entry name" value="CDP-DIACYLGLYCEROL--SERINE O-PHOSPHATIDYLTRANSFERASE"/>
    <property type="match status" value="1"/>
</dbReference>
<dbReference type="InterPro" id="IPR000462">
    <property type="entry name" value="CDP-OH_P_trans"/>
</dbReference>
<evidence type="ECO:0000256" key="7">
    <source>
        <dbReference type="ARBA" id="ARBA00022679"/>
    </source>
</evidence>
<keyword evidence="9 16" id="KW-1133">Transmembrane helix</keyword>
<dbReference type="Proteomes" id="UP000199392">
    <property type="component" value="Unassembled WGS sequence"/>
</dbReference>
<dbReference type="GO" id="GO:0003882">
    <property type="term" value="F:CDP-diacylglycerol-serine O-phosphatidyltransferase activity"/>
    <property type="evidence" value="ECO:0007669"/>
    <property type="project" value="UniProtKB-EC"/>
</dbReference>
<dbReference type="Pfam" id="PF01066">
    <property type="entry name" value="CDP-OH_P_transf"/>
    <property type="match status" value="1"/>
</dbReference>
<feature type="transmembrane region" description="Helical" evidence="16">
    <location>
        <begin position="210"/>
        <end position="243"/>
    </location>
</feature>
<evidence type="ECO:0000256" key="5">
    <source>
        <dbReference type="ARBA" id="ARBA00017171"/>
    </source>
</evidence>
<evidence type="ECO:0000256" key="8">
    <source>
        <dbReference type="ARBA" id="ARBA00022692"/>
    </source>
</evidence>
<dbReference type="OrthoDB" id="9777147at2"/>
<comment type="similarity">
    <text evidence="3 15">Belongs to the CDP-alcohol phosphatidyltransferase class-I family.</text>
</comment>
<evidence type="ECO:0000256" key="3">
    <source>
        <dbReference type="ARBA" id="ARBA00010441"/>
    </source>
</evidence>
<name>A0A1I6TSS7_9RHOB</name>
<dbReference type="GO" id="GO:0012505">
    <property type="term" value="C:endomembrane system"/>
    <property type="evidence" value="ECO:0007669"/>
    <property type="project" value="UniProtKB-SubCell"/>
</dbReference>
<dbReference type="PANTHER" id="PTHR14269">
    <property type="entry name" value="CDP-DIACYLGLYCEROL--GLYCEROL-3-PHOSPHATE 3-PHOSPHATIDYLTRANSFERASE-RELATED"/>
    <property type="match status" value="1"/>
</dbReference>
<evidence type="ECO:0000313" key="18">
    <source>
        <dbReference type="Proteomes" id="UP000199392"/>
    </source>
</evidence>
<dbReference type="InterPro" id="IPR050324">
    <property type="entry name" value="CDP-alcohol_PTase-I"/>
</dbReference>
<evidence type="ECO:0000256" key="11">
    <source>
        <dbReference type="ARBA" id="ARBA00023136"/>
    </source>
</evidence>
<dbReference type="InterPro" id="IPR004533">
    <property type="entry name" value="CDP-diaglyc--ser_O-PTrfase"/>
</dbReference>
<dbReference type="AlphaFoldDB" id="A0A1I6TSS7"/>
<comment type="catalytic activity">
    <reaction evidence="1">
        <text>a CDP-1,2-diacyl-sn-glycerol + L-serine = a 1,2-diacyl-sn-glycero-3-phospho-L-serine + CMP + H(+)</text>
        <dbReference type="Rhea" id="RHEA:16913"/>
        <dbReference type="ChEBI" id="CHEBI:15378"/>
        <dbReference type="ChEBI" id="CHEBI:33384"/>
        <dbReference type="ChEBI" id="CHEBI:57262"/>
        <dbReference type="ChEBI" id="CHEBI:58332"/>
        <dbReference type="ChEBI" id="CHEBI:60377"/>
        <dbReference type="EC" id="2.7.8.8"/>
    </reaction>
</comment>
<accession>A0A1I6TSS7</accession>
<keyword evidence="8 16" id="KW-0812">Transmembrane</keyword>
<evidence type="ECO:0000256" key="12">
    <source>
        <dbReference type="ARBA" id="ARBA00023209"/>
    </source>
</evidence>
<reference evidence="18" key="1">
    <citation type="submission" date="2016-10" db="EMBL/GenBank/DDBJ databases">
        <authorList>
            <person name="Varghese N."/>
            <person name="Submissions S."/>
        </authorList>
    </citation>
    <scope>NUCLEOTIDE SEQUENCE [LARGE SCALE GENOMIC DNA]</scope>
    <source>
        <strain evidence="18">DSM 26894</strain>
    </source>
</reference>
<keyword evidence="18" id="KW-1185">Reference proteome</keyword>